<dbReference type="Gene3D" id="3.40.30.10">
    <property type="entry name" value="Glutaredoxin"/>
    <property type="match status" value="1"/>
</dbReference>
<evidence type="ECO:0000256" key="1">
    <source>
        <dbReference type="ARBA" id="ARBA00005791"/>
    </source>
</evidence>
<dbReference type="Pfam" id="PF13462">
    <property type="entry name" value="Thioredoxin_4"/>
    <property type="match status" value="1"/>
</dbReference>
<comment type="caution">
    <text evidence="8">The sequence shown here is derived from an EMBL/GenBank/DDBJ whole genome shotgun (WGS) entry which is preliminary data.</text>
</comment>
<dbReference type="RefSeq" id="WP_318600865.1">
    <property type="nucleotide sequence ID" value="NZ_JAWSTH010000134.1"/>
</dbReference>
<protein>
    <submittedName>
        <fullName evidence="8">Thioredoxin domain-containing protein</fullName>
    </submittedName>
</protein>
<evidence type="ECO:0000256" key="6">
    <source>
        <dbReference type="SAM" id="SignalP"/>
    </source>
</evidence>
<feature type="signal peptide" evidence="6">
    <location>
        <begin position="1"/>
        <end position="21"/>
    </location>
</feature>
<dbReference type="PANTHER" id="PTHR13887:SF14">
    <property type="entry name" value="DISULFIDE BOND FORMATION PROTEIN D"/>
    <property type="match status" value="1"/>
</dbReference>
<comment type="similarity">
    <text evidence="1">Belongs to the thioredoxin family. DsbA subfamily.</text>
</comment>
<dbReference type="SUPFAM" id="SSF52833">
    <property type="entry name" value="Thioredoxin-like"/>
    <property type="match status" value="1"/>
</dbReference>
<proteinExistence type="inferred from homology"/>
<keyword evidence="9" id="KW-1185">Reference proteome</keyword>
<dbReference type="CDD" id="cd02972">
    <property type="entry name" value="DsbA_family"/>
    <property type="match status" value="1"/>
</dbReference>
<dbReference type="Proteomes" id="UP001284601">
    <property type="component" value="Unassembled WGS sequence"/>
</dbReference>
<dbReference type="PANTHER" id="PTHR13887">
    <property type="entry name" value="GLUTATHIONE S-TRANSFERASE KAPPA"/>
    <property type="match status" value="1"/>
</dbReference>
<evidence type="ECO:0000313" key="9">
    <source>
        <dbReference type="Proteomes" id="UP001284601"/>
    </source>
</evidence>
<keyword evidence="5" id="KW-0676">Redox-active center</keyword>
<evidence type="ECO:0000313" key="8">
    <source>
        <dbReference type="EMBL" id="MDW5598339.1"/>
    </source>
</evidence>
<evidence type="ECO:0000256" key="4">
    <source>
        <dbReference type="ARBA" id="ARBA00023157"/>
    </source>
</evidence>
<gene>
    <name evidence="8" type="ORF">R7226_28530</name>
</gene>
<dbReference type="EMBL" id="JAWSTH010000134">
    <property type="protein sequence ID" value="MDW5598339.1"/>
    <property type="molecule type" value="Genomic_DNA"/>
</dbReference>
<evidence type="ECO:0000256" key="5">
    <source>
        <dbReference type="ARBA" id="ARBA00023284"/>
    </source>
</evidence>
<sequence length="216" mass="23472">MRPLLPLVLSLLLLLPATASAASSAASSRLEQAVAGLPQHGDRLGRRDAPLVMELFADLQCPFCAEFSASALPRIVRSWVAGGSLQIRYRLLTFLGRDSVRAARMAIAAGEQRRLWQFTSRMFANQGQENTGYVTDDYLLEVGRLVSGLDADAALTAARADATLDPLRAADRLSQRLRVKGTPTLALGRRGGPLTLFDGAARYREIDAALRALQRR</sequence>
<reference evidence="9" key="1">
    <citation type="submission" date="2023-07" db="EMBL/GenBank/DDBJ databases">
        <title>Conexibacter stalactiti sp. nov., isolated from stalactites in a lava cave and emended description of the genus Conexibacter.</title>
        <authorList>
            <person name="Lee S.D."/>
        </authorList>
    </citation>
    <scope>NUCLEOTIDE SEQUENCE [LARGE SCALE GENOMIC DNA]</scope>
    <source>
        <strain evidence="9">KCTC 39840</strain>
    </source>
</reference>
<dbReference type="InterPro" id="IPR012336">
    <property type="entry name" value="Thioredoxin-like_fold"/>
</dbReference>
<name>A0ABU4I217_9ACTN</name>
<dbReference type="InterPro" id="IPR036249">
    <property type="entry name" value="Thioredoxin-like_sf"/>
</dbReference>
<organism evidence="8 9">
    <name type="scientific">Conexibacter stalactiti</name>
    <dbReference type="NCBI Taxonomy" id="1940611"/>
    <lineage>
        <taxon>Bacteria</taxon>
        <taxon>Bacillati</taxon>
        <taxon>Actinomycetota</taxon>
        <taxon>Thermoleophilia</taxon>
        <taxon>Solirubrobacterales</taxon>
        <taxon>Conexibacteraceae</taxon>
        <taxon>Conexibacter</taxon>
    </lineage>
</organism>
<feature type="chain" id="PRO_5045961451" evidence="6">
    <location>
        <begin position="22"/>
        <end position="216"/>
    </location>
</feature>
<accession>A0ABU4I217</accession>
<keyword evidence="4" id="KW-1015">Disulfide bond</keyword>
<evidence type="ECO:0000256" key="3">
    <source>
        <dbReference type="ARBA" id="ARBA00023002"/>
    </source>
</evidence>
<keyword evidence="2 6" id="KW-0732">Signal</keyword>
<evidence type="ECO:0000259" key="7">
    <source>
        <dbReference type="Pfam" id="PF13462"/>
    </source>
</evidence>
<evidence type="ECO:0000256" key="2">
    <source>
        <dbReference type="ARBA" id="ARBA00022729"/>
    </source>
</evidence>
<reference evidence="8 9" key="2">
    <citation type="submission" date="2023-10" db="EMBL/GenBank/DDBJ databases">
        <authorList>
            <person name="Han X.F."/>
        </authorList>
    </citation>
    <scope>NUCLEOTIDE SEQUENCE [LARGE SCALE GENOMIC DNA]</scope>
    <source>
        <strain evidence="8 9">KCTC 39840</strain>
    </source>
</reference>
<keyword evidence="3" id="KW-0560">Oxidoreductase</keyword>
<feature type="domain" description="Thioredoxin-like fold" evidence="7">
    <location>
        <begin position="44"/>
        <end position="188"/>
    </location>
</feature>